<gene>
    <name evidence="1" type="ORF">Bca52824_025631</name>
</gene>
<dbReference type="Proteomes" id="UP000886595">
    <property type="component" value="Unassembled WGS sequence"/>
</dbReference>
<protein>
    <submittedName>
        <fullName evidence="1">Uncharacterized protein</fullName>
    </submittedName>
</protein>
<accession>A0A8X7SGJ6</accession>
<organism evidence="1 2">
    <name type="scientific">Brassica carinata</name>
    <name type="common">Ethiopian mustard</name>
    <name type="synonym">Abyssinian cabbage</name>
    <dbReference type="NCBI Taxonomy" id="52824"/>
    <lineage>
        <taxon>Eukaryota</taxon>
        <taxon>Viridiplantae</taxon>
        <taxon>Streptophyta</taxon>
        <taxon>Embryophyta</taxon>
        <taxon>Tracheophyta</taxon>
        <taxon>Spermatophyta</taxon>
        <taxon>Magnoliopsida</taxon>
        <taxon>eudicotyledons</taxon>
        <taxon>Gunneridae</taxon>
        <taxon>Pentapetalae</taxon>
        <taxon>rosids</taxon>
        <taxon>malvids</taxon>
        <taxon>Brassicales</taxon>
        <taxon>Brassicaceae</taxon>
        <taxon>Brassiceae</taxon>
        <taxon>Brassica</taxon>
    </lineage>
</organism>
<comment type="caution">
    <text evidence="1">The sequence shown here is derived from an EMBL/GenBank/DDBJ whole genome shotgun (WGS) entry which is preliminary data.</text>
</comment>
<evidence type="ECO:0000313" key="1">
    <source>
        <dbReference type="EMBL" id="KAG2305883.1"/>
    </source>
</evidence>
<evidence type="ECO:0000313" key="2">
    <source>
        <dbReference type="Proteomes" id="UP000886595"/>
    </source>
</evidence>
<keyword evidence="2" id="KW-1185">Reference proteome</keyword>
<name>A0A8X7SGJ6_BRACI</name>
<proteinExistence type="predicted"/>
<reference evidence="1 2" key="1">
    <citation type="submission" date="2020-02" db="EMBL/GenBank/DDBJ databases">
        <authorList>
            <person name="Ma Q."/>
            <person name="Huang Y."/>
            <person name="Song X."/>
            <person name="Pei D."/>
        </authorList>
    </citation>
    <scope>NUCLEOTIDE SEQUENCE [LARGE SCALE GENOMIC DNA]</scope>
    <source>
        <strain evidence="1">Sxm20200214</strain>
        <tissue evidence="1">Leaf</tissue>
    </source>
</reference>
<dbReference type="EMBL" id="JAAMPC010000006">
    <property type="protein sequence ID" value="KAG2305883.1"/>
    <property type="molecule type" value="Genomic_DNA"/>
</dbReference>
<sequence>MVEMMKVAIANARGREEENGGGDGAGKRRLAHENYVQAENLCHRCFRVSGIELSSRLLP</sequence>
<dbReference type="AlphaFoldDB" id="A0A8X7SGJ6"/>